<dbReference type="EMBL" id="JACJIE010000006">
    <property type="protein sequence ID" value="MBA8944773.1"/>
    <property type="molecule type" value="Genomic_DNA"/>
</dbReference>
<sequence length="751" mass="81823">MLDFEKLINARLGSLKDAVDDWTETVRKLEKLEEQAAKGLLRRAGKADWAGENAGITLPFVKKTAKEFGDAAKEAQSIRNVLRDALGEFKAAKKALQDVVDAAHGKGLHISTDGTVGYLVHPERRSKDFSGPEPSEGDFEKARSDIKAALDRANGADEIAARALRALVGKDQHNFSGTDYDSLKQAGRAQDAQDARAAARLVAKGDDASPEEIARLNKYFKDNRGDQYFAERFALEVGVKGNLEYWADLGDPSEGSRLGVDHAKDLKELQKNWSLTLAAATHSDSAEMTRWKSEMVKAGDDVIQTRGTSAYGFQVMSNLMRDGTYETKFLRDFGDAVVVAERRMTGDGRISPGQAWGSGLAMAPKLNWDGKDPGSDPMAGFMEALGHNPKASLEFFDRSTKLDGEKLSNWDYFVGQGKDARDWPVDGDGKPWGSDNLGHALESATLGYAYDDESPSIPALKTEEQIEAREERTALAEKIVNAYSSADAIDKQPGIRESLANIAAGHIDSLNYSMANWGDSGGLADRDGLFNHDQRHLRDFGESGSVNFLRALASDKESYDTISVAQQAYGSSLMAAHGDHRNDALDAGLHSITMHGLLDQARSESIGEEFANEAKERNKELEKQGEWRKFAAGATVGLIVGVASQVIIPTTAAAAIAVPLAFETAGGAAETYMATQTIDWLDENEYKNDQEALEGIQKARQDGQRNAMTPLLNYAAEHKLSPNEVRDIVSRARGTYNDGGQYTDTDDVRGW</sequence>
<gene>
    <name evidence="2" type="ORF">FHS33_003211</name>
</gene>
<comment type="caution">
    <text evidence="2">The sequence shown here is derived from an EMBL/GenBank/DDBJ whole genome shotgun (WGS) entry which is preliminary data.</text>
</comment>
<organism evidence="2 3">
    <name type="scientific">Streptomyces calvus</name>
    <dbReference type="NCBI Taxonomy" id="67282"/>
    <lineage>
        <taxon>Bacteria</taxon>
        <taxon>Bacillati</taxon>
        <taxon>Actinomycetota</taxon>
        <taxon>Actinomycetes</taxon>
        <taxon>Kitasatosporales</taxon>
        <taxon>Streptomycetaceae</taxon>
        <taxon>Streptomyces</taxon>
    </lineage>
</organism>
<protein>
    <recommendedName>
        <fullName evidence="4">AG2 protein</fullName>
    </recommendedName>
</protein>
<accession>A0AA40SE84</accession>
<name>A0AA40SE84_9ACTN</name>
<dbReference type="AlphaFoldDB" id="A0AA40SE84"/>
<reference evidence="2 3" key="1">
    <citation type="submission" date="2020-08" db="EMBL/GenBank/DDBJ databases">
        <title>Genomic Encyclopedia of Type Strains, Phase III (KMG-III): the genomes of soil and plant-associated and newly described type strains.</title>
        <authorList>
            <person name="Whitman W."/>
        </authorList>
    </citation>
    <scope>NUCLEOTIDE SEQUENCE [LARGE SCALE GENOMIC DNA]</scope>
    <source>
        <strain evidence="2 3">CECT 3271</strain>
    </source>
</reference>
<evidence type="ECO:0000256" key="1">
    <source>
        <dbReference type="SAM" id="MobiDB-lite"/>
    </source>
</evidence>
<evidence type="ECO:0000313" key="3">
    <source>
        <dbReference type="Proteomes" id="UP000530412"/>
    </source>
</evidence>
<dbReference type="RefSeq" id="WP_142192805.1">
    <property type="nucleotide sequence ID" value="NZ_BMSU01000012.1"/>
</dbReference>
<dbReference type="Proteomes" id="UP000530412">
    <property type="component" value="Unassembled WGS sequence"/>
</dbReference>
<feature type="region of interest" description="Disordered" evidence="1">
    <location>
        <begin position="732"/>
        <end position="751"/>
    </location>
</feature>
<proteinExistence type="predicted"/>
<evidence type="ECO:0008006" key="4">
    <source>
        <dbReference type="Google" id="ProtNLM"/>
    </source>
</evidence>
<evidence type="ECO:0000313" key="2">
    <source>
        <dbReference type="EMBL" id="MBA8944773.1"/>
    </source>
</evidence>